<dbReference type="Proteomes" id="UP001258017">
    <property type="component" value="Unassembled WGS sequence"/>
</dbReference>
<comment type="caution">
    <text evidence="1">The sequence shown here is derived from an EMBL/GenBank/DDBJ whole genome shotgun (WGS) entry which is preliminary data.</text>
</comment>
<dbReference type="AlphaFoldDB" id="A0AAD9RM00"/>
<keyword evidence="2" id="KW-1185">Reference proteome</keyword>
<gene>
    <name evidence="1" type="ORF">KPH14_004508</name>
</gene>
<accession>A0AAD9RM00</accession>
<proteinExistence type="predicted"/>
<reference evidence="1" key="1">
    <citation type="submission" date="2021-08" db="EMBL/GenBank/DDBJ databases">
        <authorList>
            <person name="Misof B."/>
            <person name="Oliver O."/>
            <person name="Podsiadlowski L."/>
            <person name="Donath A."/>
            <person name="Peters R."/>
            <person name="Mayer C."/>
            <person name="Rust J."/>
            <person name="Gunkel S."/>
            <person name="Lesny P."/>
            <person name="Martin S."/>
            <person name="Oeyen J.P."/>
            <person name="Petersen M."/>
            <person name="Panagiotis P."/>
            <person name="Wilbrandt J."/>
            <person name="Tanja T."/>
        </authorList>
    </citation>
    <scope>NUCLEOTIDE SEQUENCE</scope>
    <source>
        <strain evidence="1">GBR_01_08_01A</strain>
        <tissue evidence="1">Thorax + abdomen</tissue>
    </source>
</reference>
<evidence type="ECO:0000313" key="2">
    <source>
        <dbReference type="Proteomes" id="UP001258017"/>
    </source>
</evidence>
<evidence type="ECO:0000313" key="1">
    <source>
        <dbReference type="EMBL" id="KAK2582147.1"/>
    </source>
</evidence>
<protein>
    <submittedName>
        <fullName evidence="1">Uncharacterized protein</fullName>
    </submittedName>
</protein>
<reference evidence="1" key="2">
    <citation type="journal article" date="2023" name="Commun. Biol.">
        <title>Intrasexual cuticular hydrocarbon dimorphism in a wasp sheds light on hydrocarbon biosynthesis genes in Hymenoptera.</title>
        <authorList>
            <person name="Moris V.C."/>
            <person name="Podsiadlowski L."/>
            <person name="Martin S."/>
            <person name="Oeyen J.P."/>
            <person name="Donath A."/>
            <person name="Petersen M."/>
            <person name="Wilbrandt J."/>
            <person name="Misof B."/>
            <person name="Liedtke D."/>
            <person name="Thamm M."/>
            <person name="Scheiner R."/>
            <person name="Schmitt T."/>
            <person name="Niehuis O."/>
        </authorList>
    </citation>
    <scope>NUCLEOTIDE SEQUENCE</scope>
    <source>
        <strain evidence="1">GBR_01_08_01A</strain>
    </source>
</reference>
<organism evidence="1 2">
    <name type="scientific">Odynerus spinipes</name>
    <dbReference type="NCBI Taxonomy" id="1348599"/>
    <lineage>
        <taxon>Eukaryota</taxon>
        <taxon>Metazoa</taxon>
        <taxon>Ecdysozoa</taxon>
        <taxon>Arthropoda</taxon>
        <taxon>Hexapoda</taxon>
        <taxon>Insecta</taxon>
        <taxon>Pterygota</taxon>
        <taxon>Neoptera</taxon>
        <taxon>Endopterygota</taxon>
        <taxon>Hymenoptera</taxon>
        <taxon>Apocrita</taxon>
        <taxon>Aculeata</taxon>
        <taxon>Vespoidea</taxon>
        <taxon>Vespidae</taxon>
        <taxon>Eumeninae</taxon>
        <taxon>Odynerus</taxon>
    </lineage>
</organism>
<dbReference type="EMBL" id="JAIFRP010000031">
    <property type="protein sequence ID" value="KAK2582147.1"/>
    <property type="molecule type" value="Genomic_DNA"/>
</dbReference>
<name>A0AAD9RM00_9HYME</name>
<sequence length="72" mass="8699">MFISMAVLHNLQVVYTTKCNFFEYILGIKCTPDFRERVSSIYIKQKKNQVPEHPFEEKHHDCFCVLFHFCRI</sequence>